<dbReference type="GO" id="GO:0004252">
    <property type="term" value="F:serine-type endopeptidase activity"/>
    <property type="evidence" value="ECO:0007669"/>
    <property type="project" value="InterPro"/>
</dbReference>
<keyword evidence="2" id="KW-0720">Serine protease</keyword>
<reference evidence="3" key="1">
    <citation type="submission" date="2021-12" db="EMBL/GenBank/DDBJ databases">
        <authorList>
            <person name="King R."/>
        </authorList>
    </citation>
    <scope>NUCLEOTIDE SEQUENCE</scope>
</reference>
<dbReference type="GO" id="GO:0043065">
    <property type="term" value="P:positive regulation of apoptotic process"/>
    <property type="evidence" value="ECO:0007669"/>
    <property type="project" value="TreeGrafter"/>
</dbReference>
<keyword evidence="4" id="KW-1185">Reference proteome</keyword>
<comment type="similarity">
    <text evidence="1">Belongs to the peptidase S1C family.</text>
</comment>
<proteinExistence type="inferred from homology"/>
<dbReference type="InterPro" id="IPR009003">
    <property type="entry name" value="Peptidase_S1_PA"/>
</dbReference>
<protein>
    <recommendedName>
        <fullName evidence="5">Serine protease</fullName>
    </recommendedName>
</protein>
<evidence type="ECO:0000256" key="2">
    <source>
        <dbReference type="ARBA" id="ARBA00022825"/>
    </source>
</evidence>
<dbReference type="InterPro" id="IPR001940">
    <property type="entry name" value="Peptidase_S1C"/>
</dbReference>
<gene>
    <name evidence="3" type="ORF">MELIAE_LOCUS1237</name>
</gene>
<dbReference type="Gene3D" id="2.40.10.120">
    <property type="match status" value="1"/>
</dbReference>
<dbReference type="Pfam" id="PF13365">
    <property type="entry name" value="Trypsin_2"/>
    <property type="match status" value="1"/>
</dbReference>
<dbReference type="PANTHER" id="PTHR22939:SF129">
    <property type="entry name" value="SERINE PROTEASE HTRA2, MITOCHONDRIAL"/>
    <property type="match status" value="1"/>
</dbReference>
<dbReference type="PANTHER" id="PTHR22939">
    <property type="entry name" value="SERINE PROTEASE FAMILY S1C HTRA-RELATED"/>
    <property type="match status" value="1"/>
</dbReference>
<dbReference type="SUPFAM" id="SSF50494">
    <property type="entry name" value="Trypsin-like serine proteases"/>
    <property type="match status" value="1"/>
</dbReference>
<accession>A0A9P0ASE3</accession>
<dbReference type="AlphaFoldDB" id="A0A9P0ASE3"/>
<sequence>MYHGWNTLKTKTLGEFILSIDLQTLKLLVKSDVELLSLGEISWNDSVSNVNRPSEELGLKNYSMKYIQTDASITFGNSGGPLVNLDGHVIGINNLRLTSGISFAIPVGVTKEVNLSINQIFIKKLLVGKLSKTRGLNYVNYRQWYG</sequence>
<keyword evidence="2" id="KW-0378">Hydrolase</keyword>
<dbReference type="GO" id="GO:0012501">
    <property type="term" value="P:programmed cell death"/>
    <property type="evidence" value="ECO:0007669"/>
    <property type="project" value="TreeGrafter"/>
</dbReference>
<organism evidence="3 4">
    <name type="scientific">Brassicogethes aeneus</name>
    <name type="common">Rape pollen beetle</name>
    <name type="synonym">Meligethes aeneus</name>
    <dbReference type="NCBI Taxonomy" id="1431903"/>
    <lineage>
        <taxon>Eukaryota</taxon>
        <taxon>Metazoa</taxon>
        <taxon>Ecdysozoa</taxon>
        <taxon>Arthropoda</taxon>
        <taxon>Hexapoda</taxon>
        <taxon>Insecta</taxon>
        <taxon>Pterygota</taxon>
        <taxon>Neoptera</taxon>
        <taxon>Endopterygota</taxon>
        <taxon>Coleoptera</taxon>
        <taxon>Polyphaga</taxon>
        <taxon>Cucujiformia</taxon>
        <taxon>Nitidulidae</taxon>
        <taxon>Meligethinae</taxon>
        <taxon>Brassicogethes</taxon>
    </lineage>
</organism>
<evidence type="ECO:0000256" key="1">
    <source>
        <dbReference type="ARBA" id="ARBA00010541"/>
    </source>
</evidence>
<dbReference type="PRINTS" id="PR00834">
    <property type="entry name" value="PROTEASES2C"/>
</dbReference>
<evidence type="ECO:0000313" key="4">
    <source>
        <dbReference type="Proteomes" id="UP001154078"/>
    </source>
</evidence>
<dbReference type="OrthoDB" id="4217619at2759"/>
<dbReference type="GO" id="GO:0006508">
    <property type="term" value="P:proteolysis"/>
    <property type="evidence" value="ECO:0007669"/>
    <property type="project" value="InterPro"/>
</dbReference>
<evidence type="ECO:0000313" key="3">
    <source>
        <dbReference type="EMBL" id="CAH0547200.1"/>
    </source>
</evidence>
<dbReference type="EMBL" id="OV121132">
    <property type="protein sequence ID" value="CAH0547200.1"/>
    <property type="molecule type" value="Genomic_DNA"/>
</dbReference>
<keyword evidence="2" id="KW-0645">Protease</keyword>
<dbReference type="Proteomes" id="UP001154078">
    <property type="component" value="Chromosome 1"/>
</dbReference>
<name>A0A9P0ASE3_BRAAE</name>
<evidence type="ECO:0008006" key="5">
    <source>
        <dbReference type="Google" id="ProtNLM"/>
    </source>
</evidence>